<dbReference type="Proteomes" id="UP000251617">
    <property type="component" value="Chromosome"/>
</dbReference>
<evidence type="ECO:0000256" key="1">
    <source>
        <dbReference type="SAM" id="Phobius"/>
    </source>
</evidence>
<feature type="transmembrane region" description="Helical" evidence="1">
    <location>
        <begin position="14"/>
        <end position="36"/>
    </location>
</feature>
<keyword evidence="1" id="KW-0812">Transmembrane</keyword>
<proteinExistence type="predicted"/>
<gene>
    <name evidence="2" type="ORF">C1S65_24910</name>
</gene>
<dbReference type="EMBL" id="CP030750">
    <property type="protein sequence ID" value="AXA27191.1"/>
    <property type="molecule type" value="Genomic_DNA"/>
</dbReference>
<keyword evidence="1" id="KW-0472">Membrane</keyword>
<dbReference type="AlphaFoldDB" id="A0AAD0LBD8"/>
<feature type="transmembrane region" description="Helical" evidence="1">
    <location>
        <begin position="76"/>
        <end position="94"/>
    </location>
</feature>
<name>A0AAD0LBD8_PSEPU</name>
<sequence>MSRHPDLQKFLDRYFMVFLAGYFLSLYAMAGTFSLVWSTYCRDCSREINYPLSLGVLVVTLVTAHAAVVRGRDWGVWMVAALCIGSVIFLLPTYGFRPHMGIFLSIIVVALLALLVLNSKKYREMRVLLAEYRHKRQAERASKAQRPKVRRSR</sequence>
<feature type="transmembrane region" description="Helical" evidence="1">
    <location>
        <begin position="48"/>
        <end position="69"/>
    </location>
</feature>
<dbReference type="RefSeq" id="WP_112899378.1">
    <property type="nucleotide sequence ID" value="NZ_CP030750.1"/>
</dbReference>
<evidence type="ECO:0000313" key="3">
    <source>
        <dbReference type="Proteomes" id="UP000251617"/>
    </source>
</evidence>
<protein>
    <submittedName>
        <fullName evidence="2">Uncharacterized protein</fullName>
    </submittedName>
</protein>
<evidence type="ECO:0000313" key="2">
    <source>
        <dbReference type="EMBL" id="AXA27191.1"/>
    </source>
</evidence>
<organism evidence="2 3">
    <name type="scientific">Pseudomonas putida</name>
    <name type="common">Arthrobacter siderocapsulatus</name>
    <dbReference type="NCBI Taxonomy" id="303"/>
    <lineage>
        <taxon>Bacteria</taxon>
        <taxon>Pseudomonadati</taxon>
        <taxon>Pseudomonadota</taxon>
        <taxon>Gammaproteobacteria</taxon>
        <taxon>Pseudomonadales</taxon>
        <taxon>Pseudomonadaceae</taxon>
        <taxon>Pseudomonas</taxon>
    </lineage>
</organism>
<keyword evidence="1" id="KW-1133">Transmembrane helix</keyword>
<feature type="transmembrane region" description="Helical" evidence="1">
    <location>
        <begin position="100"/>
        <end position="117"/>
    </location>
</feature>
<reference evidence="2 3" key="1">
    <citation type="submission" date="2018-06" db="EMBL/GenBank/DDBJ databases">
        <title>The genome of Pseudomonas putida NX-1, a lignin degrader.</title>
        <authorList>
            <person name="Xu Z."/>
        </authorList>
    </citation>
    <scope>NUCLEOTIDE SEQUENCE [LARGE SCALE GENOMIC DNA]</scope>
    <source>
        <strain evidence="2 3">NX-1</strain>
    </source>
</reference>
<accession>A0AAD0LBD8</accession>